<dbReference type="PROSITE" id="PS51352">
    <property type="entry name" value="THIOREDOXIN_2"/>
    <property type="match status" value="1"/>
</dbReference>
<organism evidence="2 3">
    <name type="scientific">Shiella aurantiaca</name>
    <dbReference type="NCBI Taxonomy" id="3058365"/>
    <lineage>
        <taxon>Bacteria</taxon>
        <taxon>Pseudomonadati</taxon>
        <taxon>Bacteroidota</taxon>
        <taxon>Cytophagia</taxon>
        <taxon>Cytophagales</taxon>
        <taxon>Shiellaceae</taxon>
        <taxon>Shiella</taxon>
    </lineage>
</organism>
<evidence type="ECO:0000313" key="3">
    <source>
        <dbReference type="Proteomes" id="UP001168552"/>
    </source>
</evidence>
<reference evidence="2" key="1">
    <citation type="submission" date="2023-06" db="EMBL/GenBank/DDBJ databases">
        <title>Cytophagales bacterium Strain LB-30, isolated from soil.</title>
        <authorList>
            <person name="Liu B."/>
        </authorList>
    </citation>
    <scope>NUCLEOTIDE SEQUENCE</scope>
    <source>
        <strain evidence="2">LB-30</strain>
    </source>
</reference>
<dbReference type="InterPro" id="IPR013766">
    <property type="entry name" value="Thioredoxin_domain"/>
</dbReference>
<accession>A0ABT8F509</accession>
<evidence type="ECO:0000259" key="1">
    <source>
        <dbReference type="PROSITE" id="PS51352"/>
    </source>
</evidence>
<protein>
    <submittedName>
        <fullName evidence="2">Thioredoxin fold domain-containing protein</fullName>
    </submittedName>
</protein>
<dbReference type="EMBL" id="JAUHJS010000003">
    <property type="protein sequence ID" value="MDN4165339.1"/>
    <property type="molecule type" value="Genomic_DNA"/>
</dbReference>
<comment type="caution">
    <text evidence="2">The sequence shown here is derived from an EMBL/GenBank/DDBJ whole genome shotgun (WGS) entry which is preliminary data.</text>
</comment>
<dbReference type="Pfam" id="PF20029">
    <property type="entry name" value="DUF6436"/>
    <property type="match status" value="1"/>
</dbReference>
<dbReference type="Proteomes" id="UP001168552">
    <property type="component" value="Unassembled WGS sequence"/>
</dbReference>
<gene>
    <name evidence="2" type="ORF">QWY31_07490</name>
</gene>
<sequence>MRYVVLVLFITFALSALGYVYWQQELQYTQPTPKPAGLVQVAFEEKIDVSPWISPSGKPVFLHFFSPECPCSKFNAQNFAQIHNRYSDAFDFYVIIPNYSDKEEAAEFLPEGIQIIQDETTLLSSTVGVYSTPQAVLIDSDQRLFYRGNYNKSRYCTLPESNYALQAAEALTQRKPIPSFDAYATVAYGCVLPSLQL</sequence>
<dbReference type="InterPro" id="IPR045494">
    <property type="entry name" value="DUF6436"/>
</dbReference>
<keyword evidence="3" id="KW-1185">Reference proteome</keyword>
<feature type="domain" description="Thioredoxin" evidence="1">
    <location>
        <begin position="28"/>
        <end position="173"/>
    </location>
</feature>
<dbReference type="SUPFAM" id="SSF52833">
    <property type="entry name" value="Thioredoxin-like"/>
    <property type="match status" value="1"/>
</dbReference>
<evidence type="ECO:0000313" key="2">
    <source>
        <dbReference type="EMBL" id="MDN4165339.1"/>
    </source>
</evidence>
<dbReference type="InterPro" id="IPR036249">
    <property type="entry name" value="Thioredoxin-like_sf"/>
</dbReference>
<proteinExistence type="predicted"/>
<dbReference type="Gene3D" id="3.40.30.10">
    <property type="entry name" value="Glutaredoxin"/>
    <property type="match status" value="1"/>
</dbReference>
<dbReference type="RefSeq" id="WP_320003864.1">
    <property type="nucleotide sequence ID" value="NZ_JAUHJS010000003.1"/>
</dbReference>
<name>A0ABT8F509_9BACT</name>